<dbReference type="SUPFAM" id="SSF53623">
    <property type="entry name" value="MurD-like peptide ligases, catalytic domain"/>
    <property type="match status" value="1"/>
</dbReference>
<dbReference type="InterPro" id="IPR036565">
    <property type="entry name" value="Mur-like_cat_sf"/>
</dbReference>
<protein>
    <submittedName>
        <fullName evidence="1">Coenzyme F430 synthase</fullName>
    </submittedName>
</protein>
<dbReference type="EMBL" id="CP043875">
    <property type="protein sequence ID" value="WOF16307.1"/>
    <property type="molecule type" value="Genomic_DNA"/>
</dbReference>
<evidence type="ECO:0000313" key="1">
    <source>
        <dbReference type="EMBL" id="WOF16307.1"/>
    </source>
</evidence>
<dbReference type="AlphaFoldDB" id="A0AA97FD24"/>
<proteinExistence type="predicted"/>
<dbReference type="RefSeq" id="WP_317135720.1">
    <property type="nucleotide sequence ID" value="NZ_CP043875.1"/>
</dbReference>
<evidence type="ECO:0000313" key="2">
    <source>
        <dbReference type="Proteomes" id="UP001301797"/>
    </source>
</evidence>
<dbReference type="Proteomes" id="UP001301797">
    <property type="component" value="Chromosome"/>
</dbReference>
<dbReference type="NCBIfam" id="NF033197">
    <property type="entry name" value="F430_CfbE"/>
    <property type="match status" value="1"/>
</dbReference>
<accession>A0AA97FD24</accession>
<organism evidence="1 2">
    <name type="scientific">Methanochimaera problematica</name>
    <dbReference type="NCBI Taxonomy" id="2609417"/>
    <lineage>
        <taxon>Archaea</taxon>
        <taxon>Methanobacteriati</taxon>
        <taxon>Methanobacteriota</taxon>
        <taxon>Stenosarchaea group</taxon>
        <taxon>Methanomicrobia</taxon>
        <taxon>Methanomicrobiales</taxon>
        <taxon>Methanomicrobiaceae</taxon>
        <taxon>Methanochimaera</taxon>
    </lineage>
</organism>
<reference evidence="1 2" key="1">
    <citation type="submission" date="2019-09" db="EMBL/GenBank/DDBJ databases">
        <title>The complete genome of Methanoplanus sp. FWC-SCC4.</title>
        <authorList>
            <person name="Chen S.-C."/>
            <person name="Zhou Y.-Z."/>
            <person name="Lai M.-C."/>
        </authorList>
    </citation>
    <scope>NUCLEOTIDE SEQUENCE [LARGE SCALE GENOMIC DNA]</scope>
    <source>
        <strain evidence="1 2">FWC-SCC4</strain>
    </source>
</reference>
<keyword evidence="2" id="KW-1185">Reference proteome</keyword>
<sequence>MKILVLDTIHGGEEIAGHFRSLGYATDTVDVYRGKGSISSEEALNRSYDLIISPVHLDPDHPLLNYSKAPVVSHHEAVRMLLLEMGKKPSLMIEVTGARGKTTTSYALACVLGGIGVLHTSKGTFEIPEMNLIFKKSITPASVIDAAIYAHDNKRWLVAEESLGVSGLGDIGILTSNEDYPCALGKKSAIEEKMKLLKSCKSRIFSPGAGIKTFETDSIYSSDIAKVIGDECRYSFKGFEGSFKNPLLLMTGYVQALITAAALACTIGISPKRLESFRPLEGRLSYSSEDGVVVVDNSNSGVNVMTSVEAARFAREISGSDIITLVIGIEAANICEGFPAGMVSDAIKRIKPHIVVIVGDTLKDFVSEIAGDIRSYYADNLTEGKKTAIKAAAGFGSVVLCVKTWR</sequence>
<gene>
    <name evidence="1" type="primary">cfbE</name>
    <name evidence="1" type="ORF">F1737_06055</name>
</gene>
<name>A0AA97FD24_9EURY</name>
<dbReference type="GO" id="GO:0005524">
    <property type="term" value="F:ATP binding"/>
    <property type="evidence" value="ECO:0007669"/>
    <property type="project" value="InterPro"/>
</dbReference>
<dbReference type="KEGG" id="mefw:F1737_06055"/>
<dbReference type="GeneID" id="85229725"/>